<accession>A0A8W8MKK3</accession>
<evidence type="ECO:0000313" key="2">
    <source>
        <dbReference type="EnsemblMetazoa" id="G33901.1:cds"/>
    </source>
</evidence>
<feature type="compositionally biased region" description="Low complexity" evidence="1">
    <location>
        <begin position="25"/>
        <end position="36"/>
    </location>
</feature>
<sequence length="105" mass="11957">MVLIPEDKYNRMMSETRAPPVQLNDATTQTATTEQETPPPPDQEMKCLCKRAFPGKSKTLIEAYNDCTRKPYGYLVLDLSPHSEEGYRIRTGVFPDETCVVYKPL</sequence>
<dbReference type="Proteomes" id="UP000005408">
    <property type="component" value="Unassembled WGS sequence"/>
</dbReference>
<feature type="region of interest" description="Disordered" evidence="1">
    <location>
        <begin position="1"/>
        <end position="45"/>
    </location>
</feature>
<evidence type="ECO:0000256" key="1">
    <source>
        <dbReference type="SAM" id="MobiDB-lite"/>
    </source>
</evidence>
<keyword evidence="3" id="KW-1185">Reference proteome</keyword>
<evidence type="ECO:0000313" key="3">
    <source>
        <dbReference type="Proteomes" id="UP000005408"/>
    </source>
</evidence>
<dbReference type="EnsemblMetazoa" id="G33901.1">
    <property type="protein sequence ID" value="G33901.1:cds"/>
    <property type="gene ID" value="G33901"/>
</dbReference>
<reference evidence="2" key="1">
    <citation type="submission" date="2022-08" db="UniProtKB">
        <authorList>
            <consortium name="EnsemblMetazoa"/>
        </authorList>
    </citation>
    <scope>IDENTIFICATION</scope>
    <source>
        <strain evidence="2">05x7-T-G4-1.051#20</strain>
    </source>
</reference>
<dbReference type="AlphaFoldDB" id="A0A8W8MKK3"/>
<organism evidence="2 3">
    <name type="scientific">Magallana gigas</name>
    <name type="common">Pacific oyster</name>
    <name type="synonym">Crassostrea gigas</name>
    <dbReference type="NCBI Taxonomy" id="29159"/>
    <lineage>
        <taxon>Eukaryota</taxon>
        <taxon>Metazoa</taxon>
        <taxon>Spiralia</taxon>
        <taxon>Lophotrochozoa</taxon>
        <taxon>Mollusca</taxon>
        <taxon>Bivalvia</taxon>
        <taxon>Autobranchia</taxon>
        <taxon>Pteriomorphia</taxon>
        <taxon>Ostreida</taxon>
        <taxon>Ostreoidea</taxon>
        <taxon>Ostreidae</taxon>
        <taxon>Magallana</taxon>
    </lineage>
</organism>
<feature type="compositionally biased region" description="Basic and acidic residues" evidence="1">
    <location>
        <begin position="1"/>
        <end position="10"/>
    </location>
</feature>
<protein>
    <submittedName>
        <fullName evidence="2">Uncharacterized protein</fullName>
    </submittedName>
</protein>
<name>A0A8W8MKK3_MAGGI</name>
<proteinExistence type="predicted"/>